<gene>
    <name evidence="2" type="ORF">JI435_125060</name>
</gene>
<evidence type="ECO:0000313" key="3">
    <source>
        <dbReference type="Proteomes" id="UP000663193"/>
    </source>
</evidence>
<proteinExistence type="predicted"/>
<name>A0A7U2NR34_PHANO</name>
<feature type="non-terminal residue" evidence="2">
    <location>
        <position position="1"/>
    </location>
</feature>
<feature type="non-terminal residue" evidence="2">
    <location>
        <position position="84"/>
    </location>
</feature>
<dbReference type="EMBL" id="CP069044">
    <property type="protein sequence ID" value="QRD07319.1"/>
    <property type="molecule type" value="Genomic_DNA"/>
</dbReference>
<evidence type="ECO:0000256" key="1">
    <source>
        <dbReference type="SAM" id="MobiDB-lite"/>
    </source>
</evidence>
<dbReference type="VEuPathDB" id="FungiDB:JI435_125060"/>
<accession>A0A7U2NR34</accession>
<dbReference type="AlphaFoldDB" id="A0A7U2NR34"/>
<protein>
    <submittedName>
        <fullName evidence="2">Uncharacterized protein</fullName>
    </submittedName>
</protein>
<sequence>ITSAPLEPTAVKPHHHPTLTGKSNSLHHLETRSPKCPPPPPPLPPARSSSLKVASALASAPMTARAASFLALSCKALANDEHTA</sequence>
<feature type="compositionally biased region" description="Pro residues" evidence="1">
    <location>
        <begin position="35"/>
        <end position="45"/>
    </location>
</feature>
<organism evidence="2 3">
    <name type="scientific">Phaeosphaeria nodorum (strain SN15 / ATCC MYA-4574 / FGSC 10173)</name>
    <name type="common">Glume blotch fungus</name>
    <name type="synonym">Parastagonospora nodorum</name>
    <dbReference type="NCBI Taxonomy" id="321614"/>
    <lineage>
        <taxon>Eukaryota</taxon>
        <taxon>Fungi</taxon>
        <taxon>Dikarya</taxon>
        <taxon>Ascomycota</taxon>
        <taxon>Pezizomycotina</taxon>
        <taxon>Dothideomycetes</taxon>
        <taxon>Pleosporomycetidae</taxon>
        <taxon>Pleosporales</taxon>
        <taxon>Pleosporineae</taxon>
        <taxon>Phaeosphaeriaceae</taxon>
        <taxon>Parastagonospora</taxon>
    </lineage>
</organism>
<reference evidence="3" key="1">
    <citation type="journal article" date="2021" name="BMC Genomics">
        <title>Chromosome-level genome assembly and manually-curated proteome of model necrotroph Parastagonospora nodorum Sn15 reveals a genome-wide trove of candidate effector homologs, and redundancy of virulence-related functions within an accessory chromosome.</title>
        <authorList>
            <person name="Bertazzoni S."/>
            <person name="Jones D.A.B."/>
            <person name="Phan H.T."/>
            <person name="Tan K.-C."/>
            <person name="Hane J.K."/>
        </authorList>
    </citation>
    <scope>NUCLEOTIDE SEQUENCE [LARGE SCALE GENOMIC DNA]</scope>
    <source>
        <strain evidence="3">SN15 / ATCC MYA-4574 / FGSC 10173)</strain>
    </source>
</reference>
<keyword evidence="3" id="KW-1185">Reference proteome</keyword>
<evidence type="ECO:0000313" key="2">
    <source>
        <dbReference type="EMBL" id="QRD07319.1"/>
    </source>
</evidence>
<feature type="region of interest" description="Disordered" evidence="1">
    <location>
        <begin position="1"/>
        <end position="49"/>
    </location>
</feature>
<dbReference type="Proteomes" id="UP000663193">
    <property type="component" value="Chromosome 22"/>
</dbReference>